<dbReference type="NCBIfam" id="NF008121">
    <property type="entry name" value="PRK10869.1"/>
    <property type="match status" value="1"/>
</dbReference>
<evidence type="ECO:0000256" key="1">
    <source>
        <dbReference type="ARBA" id="ARBA00003618"/>
    </source>
</evidence>
<dbReference type="SUPFAM" id="SSF52540">
    <property type="entry name" value="P-loop containing nucleoside triphosphate hydrolases"/>
    <property type="match status" value="2"/>
</dbReference>
<protein>
    <recommendedName>
        <fullName evidence="3">DNA repair protein RecN</fullName>
    </recommendedName>
    <alternativeName>
        <fullName evidence="8">Recombination protein N</fullName>
    </alternativeName>
</protein>
<keyword evidence="6" id="KW-0067">ATP-binding</keyword>
<dbReference type="InterPro" id="IPR027417">
    <property type="entry name" value="P-loop_NTPase"/>
</dbReference>
<proteinExistence type="inferred from homology"/>
<dbReference type="PANTHER" id="PTHR11059">
    <property type="entry name" value="DNA REPAIR PROTEIN RECN"/>
    <property type="match status" value="1"/>
</dbReference>
<dbReference type="Gene3D" id="3.40.50.300">
    <property type="entry name" value="P-loop containing nucleotide triphosphate hydrolases"/>
    <property type="match status" value="2"/>
</dbReference>
<dbReference type="AlphaFoldDB" id="A0A3B0WME0"/>
<sequence length="560" mass="61885">MLQELTIQNLALIEKLQLNFHVGFSTLTGETGAGKSILLDALGLSLGERADSSLVRHSTPRADVTAQFNIEALPAVQNWLTEYELDDEQDCFLRRTVTPEGRSKAYINSRPVPASQLKQLGNLLIDIHGQHEHQSLLSNLKQLELLDAYAVHPSLIAQCKQHYQAWKNIQKQLKTLQDNQADYQSKLELLTFQNTEFNDIAPQKGEFKALSEEQTKLSHASEIQTACQTSYDLIEGDSGVSERLNQAIHALENIVEYSPNLQATVTQLNSALIETQEAASDIQEYLSHIELDPAQLNEIEERLSQLFGLAKKYTIEPSELLEKQQQLQQALNALTQADHSLEKCAQELEQAWQTYQASAKALHTSRQKSAQKLSARITEGMHTLGMPNGLFQVSLTELDTPNATGLDKATFLVTANKGQPPQPLAKVASGGELSRISLAIQVATAEVASLPTLIFDEVDVGIGGGIAEVVGKKMQQLGQHKQVLSITHLAQVASHGDCHLRIEKETRNQQTYTQVVELTSSQRIEELARMMGGLTVTEQTLNHAKEMLKNAQAKTILTSK</sequence>
<accession>A0A3B0WME0</accession>
<dbReference type="GO" id="GO:0043590">
    <property type="term" value="C:bacterial nucleoid"/>
    <property type="evidence" value="ECO:0007669"/>
    <property type="project" value="TreeGrafter"/>
</dbReference>
<dbReference type="PANTHER" id="PTHR11059:SF0">
    <property type="entry name" value="DNA REPAIR PROTEIN RECN"/>
    <property type="match status" value="1"/>
</dbReference>
<gene>
    <name evidence="10" type="ORF">MNBD_GAMMA04-1339</name>
</gene>
<dbReference type="PIRSF" id="PIRSF003128">
    <property type="entry name" value="RecN"/>
    <property type="match status" value="1"/>
</dbReference>
<dbReference type="Pfam" id="PF02463">
    <property type="entry name" value="SMC_N"/>
    <property type="match status" value="1"/>
</dbReference>
<feature type="domain" description="RecF/RecN/SMC N-terminal" evidence="9">
    <location>
        <begin position="2"/>
        <end position="507"/>
    </location>
</feature>
<dbReference type="InterPro" id="IPR004604">
    <property type="entry name" value="DNA_recomb/repair_RecN"/>
</dbReference>
<dbReference type="GO" id="GO:0006281">
    <property type="term" value="P:DNA repair"/>
    <property type="evidence" value="ECO:0007669"/>
    <property type="project" value="UniProtKB-KW"/>
</dbReference>
<evidence type="ECO:0000259" key="9">
    <source>
        <dbReference type="Pfam" id="PF02463"/>
    </source>
</evidence>
<dbReference type="NCBIfam" id="TIGR00634">
    <property type="entry name" value="recN"/>
    <property type="match status" value="1"/>
</dbReference>
<dbReference type="GO" id="GO:0009432">
    <property type="term" value="P:SOS response"/>
    <property type="evidence" value="ECO:0007669"/>
    <property type="project" value="TreeGrafter"/>
</dbReference>
<evidence type="ECO:0000313" key="10">
    <source>
        <dbReference type="EMBL" id="VAW45596.1"/>
    </source>
</evidence>
<evidence type="ECO:0000256" key="6">
    <source>
        <dbReference type="ARBA" id="ARBA00022840"/>
    </source>
</evidence>
<evidence type="ECO:0000256" key="5">
    <source>
        <dbReference type="ARBA" id="ARBA00022763"/>
    </source>
</evidence>
<reference evidence="10" key="1">
    <citation type="submission" date="2018-06" db="EMBL/GenBank/DDBJ databases">
        <authorList>
            <person name="Zhirakovskaya E."/>
        </authorList>
    </citation>
    <scope>NUCLEOTIDE SEQUENCE</scope>
</reference>
<dbReference type="InterPro" id="IPR003395">
    <property type="entry name" value="RecF/RecN/SMC_N"/>
</dbReference>
<evidence type="ECO:0000256" key="7">
    <source>
        <dbReference type="ARBA" id="ARBA00023204"/>
    </source>
</evidence>
<keyword evidence="7" id="KW-0234">DNA repair</keyword>
<evidence type="ECO:0000256" key="3">
    <source>
        <dbReference type="ARBA" id="ARBA00021315"/>
    </source>
</evidence>
<dbReference type="GO" id="GO:0005524">
    <property type="term" value="F:ATP binding"/>
    <property type="evidence" value="ECO:0007669"/>
    <property type="project" value="UniProtKB-KW"/>
</dbReference>
<evidence type="ECO:0000256" key="8">
    <source>
        <dbReference type="ARBA" id="ARBA00033408"/>
    </source>
</evidence>
<dbReference type="FunFam" id="3.40.50.300:FF:000319">
    <property type="entry name" value="DNA repair protein RecN"/>
    <property type="match status" value="1"/>
</dbReference>
<name>A0A3B0WME0_9ZZZZ</name>
<comment type="function">
    <text evidence="1">May be involved in recombinational repair of damaged DNA.</text>
</comment>
<dbReference type="CDD" id="cd03241">
    <property type="entry name" value="ABC_RecN"/>
    <property type="match status" value="2"/>
</dbReference>
<comment type="similarity">
    <text evidence="2">Belongs to the RecN family.</text>
</comment>
<keyword evidence="4" id="KW-0547">Nucleotide-binding</keyword>
<dbReference type="FunFam" id="3.40.50.300:FF:000356">
    <property type="entry name" value="DNA repair protein RecN"/>
    <property type="match status" value="1"/>
</dbReference>
<keyword evidence="5" id="KW-0227">DNA damage</keyword>
<organism evidence="10">
    <name type="scientific">hydrothermal vent metagenome</name>
    <dbReference type="NCBI Taxonomy" id="652676"/>
    <lineage>
        <taxon>unclassified sequences</taxon>
        <taxon>metagenomes</taxon>
        <taxon>ecological metagenomes</taxon>
    </lineage>
</organism>
<evidence type="ECO:0000256" key="4">
    <source>
        <dbReference type="ARBA" id="ARBA00022741"/>
    </source>
</evidence>
<dbReference type="EMBL" id="UOFB01000092">
    <property type="protein sequence ID" value="VAW45596.1"/>
    <property type="molecule type" value="Genomic_DNA"/>
</dbReference>
<evidence type="ECO:0000256" key="2">
    <source>
        <dbReference type="ARBA" id="ARBA00009441"/>
    </source>
</evidence>
<dbReference type="GO" id="GO:0006310">
    <property type="term" value="P:DNA recombination"/>
    <property type="evidence" value="ECO:0007669"/>
    <property type="project" value="InterPro"/>
</dbReference>